<proteinExistence type="predicted"/>
<dbReference type="Proteomes" id="UP000326202">
    <property type="component" value="Chromosome"/>
</dbReference>
<dbReference type="EMBL" id="CP042906">
    <property type="protein sequence ID" value="QEX15800.1"/>
    <property type="molecule type" value="Genomic_DNA"/>
</dbReference>
<protein>
    <recommendedName>
        <fullName evidence="4">DUF1772 domain-containing protein</fullName>
    </recommendedName>
</protein>
<dbReference type="AlphaFoldDB" id="A0A5J6MHN7"/>
<sequence>MMTPPGRVTPPSNPALMIATAAFLEQGRILDRLSRLLTAAALILLPLLALLAPQMRSETWNVVAGALGLAIALGLAELYFAFRVGFDAALFRELAAGSALTGLDQLDASLIWLGLRPKTAGSRPLDDRIGGARKLLRRQALCLGLQLATMVVAAGILALQ</sequence>
<feature type="transmembrane region" description="Helical" evidence="1">
    <location>
        <begin position="60"/>
        <end position="82"/>
    </location>
</feature>
<name>A0A5J6MHN7_9PROT</name>
<feature type="transmembrane region" description="Helical" evidence="1">
    <location>
        <begin position="140"/>
        <end position="159"/>
    </location>
</feature>
<dbReference type="RefSeq" id="WP_151176221.1">
    <property type="nucleotide sequence ID" value="NZ_CP042906.1"/>
</dbReference>
<accession>A0A5J6MHN7</accession>
<keyword evidence="1" id="KW-0472">Membrane</keyword>
<keyword evidence="1" id="KW-0812">Transmembrane</keyword>
<dbReference type="OrthoDB" id="8447236at2"/>
<gene>
    <name evidence="2" type="ORF">FRZ44_10870</name>
</gene>
<feature type="transmembrane region" description="Helical" evidence="1">
    <location>
        <begin position="36"/>
        <end position="54"/>
    </location>
</feature>
<evidence type="ECO:0000256" key="1">
    <source>
        <dbReference type="SAM" id="Phobius"/>
    </source>
</evidence>
<keyword evidence="3" id="KW-1185">Reference proteome</keyword>
<evidence type="ECO:0000313" key="3">
    <source>
        <dbReference type="Proteomes" id="UP000326202"/>
    </source>
</evidence>
<evidence type="ECO:0000313" key="2">
    <source>
        <dbReference type="EMBL" id="QEX15800.1"/>
    </source>
</evidence>
<keyword evidence="1" id="KW-1133">Transmembrane helix</keyword>
<organism evidence="2 3">
    <name type="scientific">Hypericibacter terrae</name>
    <dbReference type="NCBI Taxonomy" id="2602015"/>
    <lineage>
        <taxon>Bacteria</taxon>
        <taxon>Pseudomonadati</taxon>
        <taxon>Pseudomonadota</taxon>
        <taxon>Alphaproteobacteria</taxon>
        <taxon>Rhodospirillales</taxon>
        <taxon>Dongiaceae</taxon>
        <taxon>Hypericibacter</taxon>
    </lineage>
</organism>
<reference evidence="2 3" key="1">
    <citation type="submission" date="2019-08" db="EMBL/GenBank/DDBJ databases">
        <title>Hyperibacter terrae gen. nov., sp. nov. and Hyperibacter viscosus sp. nov., two new members in the family Rhodospirillaceae isolated from the rhizosphere of Hypericum perforatum.</title>
        <authorList>
            <person name="Noviana Z."/>
        </authorList>
    </citation>
    <scope>NUCLEOTIDE SEQUENCE [LARGE SCALE GENOMIC DNA]</scope>
    <source>
        <strain evidence="2 3">R5913</strain>
    </source>
</reference>
<dbReference type="KEGG" id="htq:FRZ44_10870"/>
<evidence type="ECO:0008006" key="4">
    <source>
        <dbReference type="Google" id="ProtNLM"/>
    </source>
</evidence>